<feature type="transmembrane region" description="Helical" evidence="1">
    <location>
        <begin position="104"/>
        <end position="123"/>
    </location>
</feature>
<dbReference type="KEGG" id="mnv:MNVI_14570"/>
<reference evidence="2 3" key="1">
    <citation type="journal article" date="2019" name="Emerg. Microbes Infect.">
        <title>Comprehensive subspecies identification of 175 nontuberculous mycobacteria species based on 7547 genomic profiles.</title>
        <authorList>
            <person name="Matsumoto Y."/>
            <person name="Kinjo T."/>
            <person name="Motooka D."/>
            <person name="Nabeya D."/>
            <person name="Jung N."/>
            <person name="Uechi K."/>
            <person name="Horii T."/>
            <person name="Iida T."/>
            <person name="Fujita J."/>
            <person name="Nakamura S."/>
        </authorList>
    </citation>
    <scope>NUCLEOTIDE SEQUENCE [LARGE SCALE GENOMIC DNA]</scope>
    <source>
        <strain evidence="2 3">JCM 16367</strain>
    </source>
</reference>
<protein>
    <recommendedName>
        <fullName evidence="4">DUF5134 domain-containing protein</fullName>
    </recommendedName>
</protein>
<evidence type="ECO:0008006" key="4">
    <source>
        <dbReference type="Google" id="ProtNLM"/>
    </source>
</evidence>
<dbReference type="EMBL" id="AP022583">
    <property type="protein sequence ID" value="BBY06139.1"/>
    <property type="molecule type" value="Genomic_DNA"/>
</dbReference>
<proteinExistence type="predicted"/>
<feature type="transmembrane region" description="Helical" evidence="1">
    <location>
        <begin position="203"/>
        <end position="222"/>
    </location>
</feature>
<dbReference type="InterPro" id="IPR033458">
    <property type="entry name" value="DUF5134"/>
</dbReference>
<name>A0A7I7PC86_9MYCO</name>
<feature type="transmembrane region" description="Helical" evidence="1">
    <location>
        <begin position="76"/>
        <end position="97"/>
    </location>
</feature>
<dbReference type="AlphaFoldDB" id="A0A7I7PC86"/>
<dbReference type="OrthoDB" id="4734452at2"/>
<evidence type="ECO:0000313" key="3">
    <source>
        <dbReference type="Proteomes" id="UP000466894"/>
    </source>
</evidence>
<feature type="transmembrane region" description="Helical" evidence="1">
    <location>
        <begin position="53"/>
        <end position="70"/>
    </location>
</feature>
<keyword evidence="1" id="KW-0472">Membrane</keyword>
<dbReference type="Pfam" id="PF17197">
    <property type="entry name" value="DUF5134"/>
    <property type="match status" value="1"/>
</dbReference>
<evidence type="ECO:0000313" key="2">
    <source>
        <dbReference type="EMBL" id="BBY06139.1"/>
    </source>
</evidence>
<keyword evidence="1" id="KW-1133">Transmembrane helix</keyword>
<organism evidence="2 3">
    <name type="scientific">Mycobacterium noviomagense</name>
    <dbReference type="NCBI Taxonomy" id="459858"/>
    <lineage>
        <taxon>Bacteria</taxon>
        <taxon>Bacillati</taxon>
        <taxon>Actinomycetota</taxon>
        <taxon>Actinomycetes</taxon>
        <taxon>Mycobacteriales</taxon>
        <taxon>Mycobacteriaceae</taxon>
        <taxon>Mycobacterium</taxon>
    </lineage>
</organism>
<feature type="transmembrane region" description="Helical" evidence="1">
    <location>
        <begin position="20"/>
        <end position="41"/>
    </location>
</feature>
<dbReference type="RefSeq" id="WP_139797928.1">
    <property type="nucleotide sequence ID" value="NZ_AP022583.1"/>
</dbReference>
<gene>
    <name evidence="2" type="ORF">MNVI_14570</name>
</gene>
<feature type="transmembrane region" description="Helical" evidence="1">
    <location>
        <begin position="161"/>
        <end position="183"/>
    </location>
</feature>
<accession>A0A7I7PC86</accession>
<keyword evidence="1" id="KW-0812">Transmembrane</keyword>
<sequence length="223" mass="24025">MFEAVFDNAMSQSLIDGLALPLAVTVLFGASFATHVYILVAQDGPWTSTVERLLHIVMCAAMVVMAWPVGMELAPLGPIIFFLAATVWFMLVAALVFSGTAERLINGYHAIMMAAVAWLYAVMNGGLPGQHSHSPDHTMSSAPGVQMPGMNMSLSETAQPVWVTTVNWIATVGYATAAVYWLYRYFAQRKTNPALQRANLADLGLPCQAFMAAGMAVMFGAML</sequence>
<dbReference type="Proteomes" id="UP000466894">
    <property type="component" value="Chromosome"/>
</dbReference>
<evidence type="ECO:0000256" key="1">
    <source>
        <dbReference type="SAM" id="Phobius"/>
    </source>
</evidence>